<dbReference type="PANTHER" id="PTHR30093:SF2">
    <property type="entry name" value="TYPE II SECRETION SYSTEM PROTEIN H"/>
    <property type="match status" value="1"/>
</dbReference>
<dbReference type="RefSeq" id="WP_146513218.1">
    <property type="nucleotide sequence ID" value="NZ_SJPI01000001.1"/>
</dbReference>
<accession>A0A5C5WR27</accession>
<dbReference type="InterPro" id="IPR012902">
    <property type="entry name" value="N_methyl_site"/>
</dbReference>
<dbReference type="EMBL" id="SJPI01000001">
    <property type="protein sequence ID" value="TWT52920.1"/>
    <property type="molecule type" value="Genomic_DNA"/>
</dbReference>
<dbReference type="InterPro" id="IPR011453">
    <property type="entry name" value="DUF1559"/>
</dbReference>
<evidence type="ECO:0000259" key="1">
    <source>
        <dbReference type="Pfam" id="PF07596"/>
    </source>
</evidence>
<dbReference type="Gene3D" id="3.30.700.10">
    <property type="entry name" value="Glycoprotein, Type 4 Pilin"/>
    <property type="match status" value="1"/>
</dbReference>
<gene>
    <name evidence="2" type="ORF">Pla22_05480</name>
</gene>
<dbReference type="AlphaFoldDB" id="A0A5C5WR27"/>
<sequence>MSRKHSRTSGFTLVELLVVIAIIGVLVGLLLPAVQAAREAARRMSCSNNFKQIGIGLHNYHAAFKQMPTQMSGPARIGSWEHETRHDSVMMSNSFLVGLLPFVEQQGLWERISNPDNQAVNGQPPLPTPFPAYGPHHDTDPDGGGKTNAGGRAYVPWLTEIPMFRCPSDPGSGLPAQGRTNYGASMGDAIHKMNSGTIGCNWANSTCNWLYSYGDDQDANSDARAAARGFFVARTEMKFRDIIDGLSNTIACGEIVTDIGDRDVRTNANLQADLSTDRNNWGANIPDLNIWKTMVDLERPRFWSDGVAPNPTSPVIACPGDWRDRYGRGYMWANGGAYNSGVQTIRPPNSACSLAGAGPNAWYAGHLEGVCPPGSRHQGGAHVMMGDGAVVFMTDSVDCGGLDSGVVPVRNQNETLDPTYPRAGSKSPYGLWGALGTRASRETIEEQLNQ</sequence>
<name>A0A5C5WR27_9BACT</name>
<dbReference type="Proteomes" id="UP000316598">
    <property type="component" value="Unassembled WGS sequence"/>
</dbReference>
<dbReference type="PROSITE" id="PS00409">
    <property type="entry name" value="PROKAR_NTER_METHYL"/>
    <property type="match status" value="1"/>
</dbReference>
<proteinExistence type="predicted"/>
<evidence type="ECO:0000313" key="3">
    <source>
        <dbReference type="Proteomes" id="UP000316598"/>
    </source>
</evidence>
<feature type="domain" description="DUF1559" evidence="1">
    <location>
        <begin position="35"/>
        <end position="398"/>
    </location>
</feature>
<dbReference type="Pfam" id="PF07596">
    <property type="entry name" value="SBP_bac_10"/>
    <property type="match status" value="1"/>
</dbReference>
<reference evidence="2 3" key="1">
    <citation type="submission" date="2019-02" db="EMBL/GenBank/DDBJ databases">
        <title>Deep-cultivation of Planctomycetes and their phenomic and genomic characterization uncovers novel biology.</title>
        <authorList>
            <person name="Wiegand S."/>
            <person name="Jogler M."/>
            <person name="Boedeker C."/>
            <person name="Pinto D."/>
            <person name="Vollmers J."/>
            <person name="Rivas-Marin E."/>
            <person name="Kohn T."/>
            <person name="Peeters S.H."/>
            <person name="Heuer A."/>
            <person name="Rast P."/>
            <person name="Oberbeckmann S."/>
            <person name="Bunk B."/>
            <person name="Jeske O."/>
            <person name="Meyerdierks A."/>
            <person name="Storesund J.E."/>
            <person name="Kallscheuer N."/>
            <person name="Luecker S."/>
            <person name="Lage O.M."/>
            <person name="Pohl T."/>
            <person name="Merkel B.J."/>
            <person name="Hornburger P."/>
            <person name="Mueller R.-W."/>
            <person name="Bruemmer F."/>
            <person name="Labrenz M."/>
            <person name="Spormann A.M."/>
            <person name="Op Den Camp H."/>
            <person name="Overmann J."/>
            <person name="Amann R."/>
            <person name="Jetten M.S.M."/>
            <person name="Mascher T."/>
            <person name="Medema M.H."/>
            <person name="Devos D.P."/>
            <person name="Kaster A.-K."/>
            <person name="Ovreas L."/>
            <person name="Rohde M."/>
            <person name="Galperin M.Y."/>
            <person name="Jogler C."/>
        </authorList>
    </citation>
    <scope>NUCLEOTIDE SEQUENCE [LARGE SCALE GENOMIC DNA]</scope>
    <source>
        <strain evidence="2 3">Pla22</strain>
    </source>
</reference>
<dbReference type="SUPFAM" id="SSF54523">
    <property type="entry name" value="Pili subunits"/>
    <property type="match status" value="1"/>
</dbReference>
<dbReference type="NCBIfam" id="TIGR04294">
    <property type="entry name" value="pre_pil_HX9DG"/>
    <property type="match status" value="1"/>
</dbReference>
<keyword evidence="3" id="KW-1185">Reference proteome</keyword>
<dbReference type="InterPro" id="IPR045584">
    <property type="entry name" value="Pilin-like"/>
</dbReference>
<evidence type="ECO:0000313" key="2">
    <source>
        <dbReference type="EMBL" id="TWT52920.1"/>
    </source>
</evidence>
<dbReference type="PANTHER" id="PTHR30093">
    <property type="entry name" value="GENERAL SECRETION PATHWAY PROTEIN G"/>
    <property type="match status" value="1"/>
</dbReference>
<dbReference type="InterPro" id="IPR027558">
    <property type="entry name" value="Pre_pil_HX9DG_C"/>
</dbReference>
<comment type="caution">
    <text evidence="2">The sequence shown here is derived from an EMBL/GenBank/DDBJ whole genome shotgun (WGS) entry which is preliminary data.</text>
</comment>
<protein>
    <recommendedName>
        <fullName evidence="1">DUF1559 domain-containing protein</fullName>
    </recommendedName>
</protein>
<dbReference type="Pfam" id="PF07963">
    <property type="entry name" value="N_methyl"/>
    <property type="match status" value="1"/>
</dbReference>
<dbReference type="OrthoDB" id="241541at2"/>
<dbReference type="NCBIfam" id="TIGR02532">
    <property type="entry name" value="IV_pilin_GFxxxE"/>
    <property type="match status" value="1"/>
</dbReference>
<organism evidence="2 3">
    <name type="scientific">Rubripirellula amarantea</name>
    <dbReference type="NCBI Taxonomy" id="2527999"/>
    <lineage>
        <taxon>Bacteria</taxon>
        <taxon>Pseudomonadati</taxon>
        <taxon>Planctomycetota</taxon>
        <taxon>Planctomycetia</taxon>
        <taxon>Pirellulales</taxon>
        <taxon>Pirellulaceae</taxon>
        <taxon>Rubripirellula</taxon>
    </lineage>
</organism>